<evidence type="ECO:0000259" key="6">
    <source>
        <dbReference type="PROSITE" id="PS51719"/>
    </source>
</evidence>
<accession>A0A9W4SDQ2</accession>
<feature type="compositionally biased region" description="Low complexity" evidence="5">
    <location>
        <begin position="194"/>
        <end position="206"/>
    </location>
</feature>
<dbReference type="Pfam" id="PF00735">
    <property type="entry name" value="Septin"/>
    <property type="match status" value="1"/>
</dbReference>
<evidence type="ECO:0000313" key="7">
    <source>
        <dbReference type="EMBL" id="CAI2165288.1"/>
    </source>
</evidence>
<dbReference type="Gene3D" id="3.40.50.300">
    <property type="entry name" value="P-loop containing nucleotide triphosphate hydrolases"/>
    <property type="match status" value="1"/>
</dbReference>
<dbReference type="InterPro" id="IPR030379">
    <property type="entry name" value="G_SEPTIN_dom"/>
</dbReference>
<feature type="region of interest" description="Disordered" evidence="5">
    <location>
        <begin position="226"/>
        <end position="261"/>
    </location>
</feature>
<dbReference type="OrthoDB" id="416553at2759"/>
<keyword evidence="4" id="KW-0175">Coiled coil</keyword>
<feature type="compositionally biased region" description="Basic and acidic residues" evidence="5">
    <location>
        <begin position="124"/>
        <end position="147"/>
    </location>
</feature>
<dbReference type="InterPro" id="IPR016491">
    <property type="entry name" value="Septin"/>
</dbReference>
<dbReference type="GO" id="GO:0032156">
    <property type="term" value="C:septin cytoskeleton"/>
    <property type="evidence" value="ECO:0007669"/>
    <property type="project" value="UniProtKB-ARBA"/>
</dbReference>
<feature type="region of interest" description="Disordered" evidence="5">
    <location>
        <begin position="119"/>
        <end position="208"/>
    </location>
</feature>
<comment type="caution">
    <text evidence="7">The sequence shown here is derived from an EMBL/GenBank/DDBJ whole genome shotgun (WGS) entry which is preliminary data.</text>
</comment>
<dbReference type="SUPFAM" id="SSF52540">
    <property type="entry name" value="P-loop containing nucleoside triphosphate hydrolases"/>
    <property type="match status" value="1"/>
</dbReference>
<evidence type="ECO:0000256" key="2">
    <source>
        <dbReference type="ARBA" id="ARBA00023134"/>
    </source>
</evidence>
<dbReference type="GO" id="GO:0005525">
    <property type="term" value="F:GTP binding"/>
    <property type="evidence" value="ECO:0007669"/>
    <property type="project" value="UniProtKB-KW"/>
</dbReference>
<reference evidence="7" key="1">
    <citation type="submission" date="2022-08" db="EMBL/GenBank/DDBJ databases">
        <authorList>
            <person name="Kallberg Y."/>
            <person name="Tangrot J."/>
            <person name="Rosling A."/>
        </authorList>
    </citation>
    <scope>NUCLEOTIDE SEQUENCE</scope>
    <source>
        <strain evidence="7">Wild A</strain>
    </source>
</reference>
<feature type="domain" description="Septin-type G" evidence="6">
    <location>
        <begin position="357"/>
        <end position="632"/>
    </location>
</feature>
<dbReference type="AlphaFoldDB" id="A0A9W4SDQ2"/>
<protein>
    <submittedName>
        <fullName evidence="7">15131_t:CDS:1</fullName>
    </submittedName>
</protein>
<organism evidence="7 8">
    <name type="scientific">Funneliformis geosporum</name>
    <dbReference type="NCBI Taxonomy" id="1117311"/>
    <lineage>
        <taxon>Eukaryota</taxon>
        <taxon>Fungi</taxon>
        <taxon>Fungi incertae sedis</taxon>
        <taxon>Mucoromycota</taxon>
        <taxon>Glomeromycotina</taxon>
        <taxon>Glomeromycetes</taxon>
        <taxon>Glomerales</taxon>
        <taxon>Glomeraceae</taxon>
        <taxon>Funneliformis</taxon>
    </lineage>
</organism>
<evidence type="ECO:0000313" key="8">
    <source>
        <dbReference type="Proteomes" id="UP001153678"/>
    </source>
</evidence>
<dbReference type="PROSITE" id="PS51719">
    <property type="entry name" value="G_SEPTIN"/>
    <property type="match status" value="1"/>
</dbReference>
<comment type="similarity">
    <text evidence="3">Belongs to the TRAFAC class TrmE-Era-EngA-EngB-Septin-like GTPase superfamily. Septin GTPase family.</text>
</comment>
<dbReference type="FunFam" id="3.40.50.300:FF:000328">
    <property type="entry name" value="Septin spn3"/>
    <property type="match status" value="1"/>
</dbReference>
<proteinExistence type="inferred from homology"/>
<feature type="compositionally biased region" description="Polar residues" evidence="5">
    <location>
        <begin position="232"/>
        <end position="244"/>
    </location>
</feature>
<gene>
    <name evidence="7" type="ORF">FWILDA_LOCUS1996</name>
</gene>
<keyword evidence="2 3" id="KW-0342">GTP-binding</keyword>
<dbReference type="CDD" id="cd01850">
    <property type="entry name" value="CDC_Septin"/>
    <property type="match status" value="1"/>
</dbReference>
<sequence>MSQTPPKRKLPEQKSALDVAVNQLVRASVGGNVPSTLPDEDLDKYIADLVLKEASAKNKMYNKEGIRAYLPHTGTPPCNLPKTNKRFLINVVKNVDHHNQALLRKIEEEAAARRIALRRKVSSRQRDSYSRDSKTSKLSRDHDRYYSDDEIDSDSDSSSSERGRKISRSRRYSSRSPSYDNRKSSSSRKKSSRRSVSPVSSSSSSYFHKKSSVLDKDGFNSRFVTSREELSTDSPKNKPTSETNVVRKKGRGEVSNGSKMDKYFRKDYDPMFDIEPFIGETNWYNYQRFEQIKSKKKRRRGSDNEMSSSSNEDNVETNIKIRRKNDDNNHKSIVYESVREWDKPKLRMGGRRKNVKKGFQFTLMVVGASGTGRTTFVNTLCGSEVLSKKLCDNPDTAHIEEGIRIKPVTVELEEDGVRIALTIVDTPGFGDNIDNEFCFQEIMGYLERQYDDILAEESRIKRNPRFRDNRVHSLLYFITPTGHSLREIDIELMKRLSPRVNVIPVIGKADTCTPTELVQFKKRIMEDIEHHNIPIYNFPFDVEEDDEETVEENSELRALLPFAIIGSEEEIMVNGRNVRGRQYPWGVVEVDNPQHSDFARLRSALLSSHLQDLKEITHDFLYENYRTEKLSRSADVPVEDSSILPEDHATQSVRLKEEQLKREEEKLREIELKVQREITEKRQELLAKEEALRNLEARTSTNESCLTPTINSIESVKKDIIF</sequence>
<dbReference type="GO" id="GO:0005938">
    <property type="term" value="C:cell cortex"/>
    <property type="evidence" value="ECO:0007669"/>
    <property type="project" value="UniProtKB-ARBA"/>
</dbReference>
<dbReference type="Proteomes" id="UP001153678">
    <property type="component" value="Unassembled WGS sequence"/>
</dbReference>
<evidence type="ECO:0000256" key="5">
    <source>
        <dbReference type="SAM" id="MobiDB-lite"/>
    </source>
</evidence>
<name>A0A9W4SDQ2_9GLOM</name>
<evidence type="ECO:0000256" key="1">
    <source>
        <dbReference type="ARBA" id="ARBA00022741"/>
    </source>
</evidence>
<evidence type="ECO:0000256" key="4">
    <source>
        <dbReference type="SAM" id="Coils"/>
    </source>
</evidence>
<evidence type="ECO:0000256" key="3">
    <source>
        <dbReference type="RuleBase" id="RU004560"/>
    </source>
</evidence>
<dbReference type="PANTHER" id="PTHR18884">
    <property type="entry name" value="SEPTIN"/>
    <property type="match status" value="1"/>
</dbReference>
<dbReference type="InterPro" id="IPR027417">
    <property type="entry name" value="P-loop_NTPase"/>
</dbReference>
<keyword evidence="1 3" id="KW-0547">Nucleotide-binding</keyword>
<keyword evidence="8" id="KW-1185">Reference proteome</keyword>
<feature type="region of interest" description="Disordered" evidence="5">
    <location>
        <begin position="294"/>
        <end position="323"/>
    </location>
</feature>
<dbReference type="EMBL" id="CAMKVN010000212">
    <property type="protein sequence ID" value="CAI2165288.1"/>
    <property type="molecule type" value="Genomic_DNA"/>
</dbReference>
<feature type="coiled-coil region" evidence="4">
    <location>
        <begin position="646"/>
        <end position="698"/>
    </location>
</feature>